<dbReference type="CDD" id="cd04301">
    <property type="entry name" value="NAT_SF"/>
    <property type="match status" value="1"/>
</dbReference>
<keyword evidence="3" id="KW-1185">Reference proteome</keyword>
<organism evidence="2 3">
    <name type="scientific">Photobacterium malacitanum</name>
    <dbReference type="NCBI Taxonomy" id="2204294"/>
    <lineage>
        <taxon>Bacteria</taxon>
        <taxon>Pseudomonadati</taxon>
        <taxon>Pseudomonadota</taxon>
        <taxon>Gammaproteobacteria</taxon>
        <taxon>Vibrionales</taxon>
        <taxon>Vibrionaceae</taxon>
        <taxon>Photobacterium</taxon>
    </lineage>
</organism>
<dbReference type="AlphaFoldDB" id="A0A1Y6MAY4"/>
<accession>A0A1Y6MAY4</accession>
<protein>
    <recommendedName>
        <fullName evidence="1">N-acetyltransferase domain-containing protein</fullName>
    </recommendedName>
</protein>
<dbReference type="PROSITE" id="PS51186">
    <property type="entry name" value="GNAT"/>
    <property type="match status" value="1"/>
</dbReference>
<dbReference type="Proteomes" id="UP000195963">
    <property type="component" value="Unassembled WGS sequence"/>
</dbReference>
<dbReference type="EMBL" id="FYAK01000002">
    <property type="protein sequence ID" value="SMY33704.1"/>
    <property type="molecule type" value="Genomic_DNA"/>
</dbReference>
<dbReference type="GO" id="GO:0016747">
    <property type="term" value="F:acyltransferase activity, transferring groups other than amino-acyl groups"/>
    <property type="evidence" value="ECO:0007669"/>
    <property type="project" value="InterPro"/>
</dbReference>
<dbReference type="RefSeq" id="WP_087844324.1">
    <property type="nucleotide sequence ID" value="NZ_FYAK01000002.1"/>
</dbReference>
<evidence type="ECO:0000313" key="2">
    <source>
        <dbReference type="EMBL" id="SMY33704.1"/>
    </source>
</evidence>
<evidence type="ECO:0000259" key="1">
    <source>
        <dbReference type="PROSITE" id="PS51186"/>
    </source>
</evidence>
<dbReference type="Pfam" id="PF13302">
    <property type="entry name" value="Acetyltransf_3"/>
    <property type="match status" value="1"/>
</dbReference>
<dbReference type="InterPro" id="IPR000182">
    <property type="entry name" value="GNAT_dom"/>
</dbReference>
<dbReference type="InterPro" id="IPR051531">
    <property type="entry name" value="N-acetyltransferase"/>
</dbReference>
<proteinExistence type="predicted"/>
<sequence>MDKIFISQLVDSDRNSVFDLLQNEKTMRFLGPRRPLTDAEAEIWFTNKQQAETRFAFRSIETNEIVGFCGITQLDGELDFGYFIRQKFWGQGLASLMCKSAISNLAQSIDLIQVKIFIASDNVGSQKVAHKLGWQIKCAAENEFESGHLYQIHT</sequence>
<feature type="domain" description="N-acetyltransferase" evidence="1">
    <location>
        <begin position="4"/>
        <end position="154"/>
    </location>
</feature>
<dbReference type="SUPFAM" id="SSF55729">
    <property type="entry name" value="Acyl-CoA N-acyltransferases (Nat)"/>
    <property type="match status" value="1"/>
</dbReference>
<name>A0A1Y6MAY4_9GAMM</name>
<dbReference type="Gene3D" id="3.40.630.30">
    <property type="match status" value="1"/>
</dbReference>
<dbReference type="PANTHER" id="PTHR43792">
    <property type="entry name" value="GNAT FAMILY, PUTATIVE (AFU_ORTHOLOGUE AFUA_3G00765)-RELATED-RELATED"/>
    <property type="match status" value="1"/>
</dbReference>
<evidence type="ECO:0000313" key="3">
    <source>
        <dbReference type="Proteomes" id="UP000195963"/>
    </source>
</evidence>
<gene>
    <name evidence="2" type="ORF">PMAL9190_01163</name>
</gene>
<dbReference type="PANTHER" id="PTHR43792:SF1">
    <property type="entry name" value="N-ACETYLTRANSFERASE DOMAIN-CONTAINING PROTEIN"/>
    <property type="match status" value="1"/>
</dbReference>
<dbReference type="InterPro" id="IPR016181">
    <property type="entry name" value="Acyl_CoA_acyltransferase"/>
</dbReference>
<reference evidence="3" key="1">
    <citation type="submission" date="2017-06" db="EMBL/GenBank/DDBJ databases">
        <authorList>
            <person name="Rodrigo-Torres L."/>
            <person name="Arahal R.D."/>
            <person name="Lucena T."/>
        </authorList>
    </citation>
    <scope>NUCLEOTIDE SEQUENCE [LARGE SCALE GENOMIC DNA]</scope>
    <source>
        <strain evidence="3">CECT 9190</strain>
    </source>
</reference>